<dbReference type="SUPFAM" id="SSF74650">
    <property type="entry name" value="Galactose mutarotase-like"/>
    <property type="match status" value="1"/>
</dbReference>
<gene>
    <name evidence="4" type="ORF">J3R75_004046</name>
</gene>
<dbReference type="GO" id="GO:0009313">
    <property type="term" value="P:oligosaccharide catabolic process"/>
    <property type="evidence" value="ECO:0007669"/>
    <property type="project" value="TreeGrafter"/>
</dbReference>
<feature type="domain" description="Glycosyl hydrolase family 38 C-terminal" evidence="2">
    <location>
        <begin position="493"/>
        <end position="632"/>
    </location>
</feature>
<evidence type="ECO:0000259" key="1">
    <source>
        <dbReference type="Pfam" id="PF01074"/>
    </source>
</evidence>
<dbReference type="InterPro" id="IPR013780">
    <property type="entry name" value="Glyco_hydro_b"/>
</dbReference>
<dbReference type="GO" id="GO:0004559">
    <property type="term" value="F:alpha-mannosidase activity"/>
    <property type="evidence" value="ECO:0007669"/>
    <property type="project" value="InterPro"/>
</dbReference>
<dbReference type="Pfam" id="PF07748">
    <property type="entry name" value="Glyco_hydro_38C"/>
    <property type="match status" value="1"/>
</dbReference>
<dbReference type="InterPro" id="IPR041147">
    <property type="entry name" value="GH38_C"/>
</dbReference>
<dbReference type="Gene3D" id="2.70.98.30">
    <property type="entry name" value="Golgi alpha-mannosidase II, domain 4"/>
    <property type="match status" value="1"/>
</dbReference>
<evidence type="ECO:0000259" key="3">
    <source>
        <dbReference type="Pfam" id="PF17677"/>
    </source>
</evidence>
<evidence type="ECO:0008006" key="6">
    <source>
        <dbReference type="Google" id="ProtNLM"/>
    </source>
</evidence>
<dbReference type="RefSeq" id="WP_307265424.1">
    <property type="nucleotide sequence ID" value="NZ_JAUSVL010000001.1"/>
</dbReference>
<dbReference type="Gene3D" id="3.20.110.10">
    <property type="entry name" value="Glycoside hydrolase 38, N terminal domain"/>
    <property type="match status" value="1"/>
</dbReference>
<dbReference type="Pfam" id="PF01074">
    <property type="entry name" value="Glyco_hydro_38N"/>
    <property type="match status" value="1"/>
</dbReference>
<dbReference type="EMBL" id="JAUSVL010000001">
    <property type="protein sequence ID" value="MDQ0291939.1"/>
    <property type="molecule type" value="Genomic_DNA"/>
</dbReference>
<comment type="caution">
    <text evidence="4">The sequence shown here is derived from an EMBL/GenBank/DDBJ whole genome shotgun (WGS) entry which is preliminary data.</text>
</comment>
<evidence type="ECO:0000313" key="5">
    <source>
        <dbReference type="Proteomes" id="UP001238163"/>
    </source>
</evidence>
<dbReference type="Gene3D" id="2.60.40.1180">
    <property type="entry name" value="Golgi alpha-mannosidase II"/>
    <property type="match status" value="1"/>
</dbReference>
<name>A0AAE4AQ22_9BACT</name>
<feature type="domain" description="Glycosyl hydrolases family 38 C-terminal" evidence="3">
    <location>
        <begin position="788"/>
        <end position="855"/>
    </location>
</feature>
<dbReference type="InterPro" id="IPR027291">
    <property type="entry name" value="Glyco_hydro_38_N_sf"/>
</dbReference>
<dbReference type="PANTHER" id="PTHR46017">
    <property type="entry name" value="ALPHA-MANNOSIDASE 2C1"/>
    <property type="match status" value="1"/>
</dbReference>
<dbReference type="InterPro" id="IPR011330">
    <property type="entry name" value="Glyco_hydro/deAcase_b/a-brl"/>
</dbReference>
<dbReference type="InterPro" id="IPR011013">
    <property type="entry name" value="Gal_mutarotase_sf_dom"/>
</dbReference>
<dbReference type="PANTHER" id="PTHR46017:SF1">
    <property type="entry name" value="ALPHA-MANNOSIDASE 2C1"/>
    <property type="match status" value="1"/>
</dbReference>
<dbReference type="Proteomes" id="UP001238163">
    <property type="component" value="Unassembled WGS sequence"/>
</dbReference>
<dbReference type="Pfam" id="PF17677">
    <property type="entry name" value="Glyco_hydro38C2"/>
    <property type="match status" value="1"/>
</dbReference>
<dbReference type="GO" id="GO:0006013">
    <property type="term" value="P:mannose metabolic process"/>
    <property type="evidence" value="ECO:0007669"/>
    <property type="project" value="InterPro"/>
</dbReference>
<dbReference type="InterPro" id="IPR000602">
    <property type="entry name" value="Glyco_hydro_38_N"/>
</dbReference>
<proteinExistence type="predicted"/>
<evidence type="ECO:0000259" key="2">
    <source>
        <dbReference type="Pfam" id="PF07748"/>
    </source>
</evidence>
<sequence>MASNTDLSIIPFSHLDLFWAGTREECLSRGSHIIRQALALLDAHDDYRFMIESTNFLEHHLSCFPEDRERLRRYAQAGRLELVPLRSIIYSHLPSGETTVRNVLYGLDECQRLLGVSPDILSMSDIPGATPQLPQLTALFGMRVLVLSRGCPVHTDFARWHGLDGTVVDAYYPLHYASLANMLSPFPEAERREAGRKRFADYCAAVDYPQIMHWGMDLYAPTEDIYQFIKSWNAESTRPLRYATFKEFFAKTTPVAVKELYGEIPSEWPNIESSWPDLWPQDIAAEMMLHDAEWLAAVNVLMGRDDRPEAGLRQAWDWLLDGMDHNQNGIGGEIADEDKLRLKTSARDVARQCFEALSRRFAARTTAPRPHAFPIVIFNSLSWRRSELVRARTAVYGDSFAAFRTTNVPHNAVRLIDDAGREVPCRLVRHLNMVADTFEVEFFAQDIPAFGARAYYLEAAARAALPAPAGVIHDDRDLDRRHGNRPVGRDEFENDFFKLSVDRISGGVSIHDKVHGRPLVTDAAIVGVEERRGNYISSMPLSGRVMPAIIDGVEWPVHDALSTVVEITGRIYNQRFTQRLTLWADRPLIELENRLEWREHRYVRIEQSFPLQSTQDVQWCYGVPFGQVRYPESIYYRSHPAETAAPSPTSQFKAMDVTDVSTIRLARDWVDGADSLSGVTIGADHRMWVFNGNTASCCMLRGIGCTSGGVQINEDGSKTSVQRPPFGDYVFRFRLEPRDAGAPVAGRCGHELNSSLRCVGVGLSQPAAPGAAPGLSLPVLPDCSDTTVVVSWVKIAEEKAGAVVLRCYESAGAAASLRLPAQPGYVWRLADLRERPLAEEPGVVLSFKPYEIKTLLLVPQA</sequence>
<dbReference type="InterPro" id="IPR011682">
    <property type="entry name" value="Glyco_hydro_38_C"/>
</dbReference>
<accession>A0AAE4AQ22</accession>
<evidence type="ECO:0000313" key="4">
    <source>
        <dbReference type="EMBL" id="MDQ0291939.1"/>
    </source>
</evidence>
<dbReference type="GO" id="GO:0030246">
    <property type="term" value="F:carbohydrate binding"/>
    <property type="evidence" value="ECO:0007669"/>
    <property type="project" value="InterPro"/>
</dbReference>
<protein>
    <recommendedName>
        <fullName evidence="6">Glycoside hydrolase family 38 N-terminal domain-containing protein</fullName>
    </recommendedName>
</protein>
<keyword evidence="5" id="KW-1185">Reference proteome</keyword>
<organism evidence="4 5">
    <name type="scientific">Oligosphaera ethanolica</name>
    <dbReference type="NCBI Taxonomy" id="760260"/>
    <lineage>
        <taxon>Bacteria</taxon>
        <taxon>Pseudomonadati</taxon>
        <taxon>Lentisphaerota</taxon>
        <taxon>Oligosphaeria</taxon>
        <taxon>Oligosphaerales</taxon>
        <taxon>Oligosphaeraceae</taxon>
        <taxon>Oligosphaera</taxon>
    </lineage>
</organism>
<dbReference type="AlphaFoldDB" id="A0AAE4AQ22"/>
<reference evidence="4" key="1">
    <citation type="submission" date="2023-07" db="EMBL/GenBank/DDBJ databases">
        <title>Genomic Encyclopedia of Type Strains, Phase IV (KMG-IV): sequencing the most valuable type-strain genomes for metagenomic binning, comparative biology and taxonomic classification.</title>
        <authorList>
            <person name="Goeker M."/>
        </authorList>
    </citation>
    <scope>NUCLEOTIDE SEQUENCE</scope>
    <source>
        <strain evidence="4">DSM 24202</strain>
    </source>
</reference>
<dbReference type="SUPFAM" id="SSF88713">
    <property type="entry name" value="Glycoside hydrolase/deacetylase"/>
    <property type="match status" value="1"/>
</dbReference>
<feature type="domain" description="Glycoside hydrolase family 38 N-terminal" evidence="1">
    <location>
        <begin position="8"/>
        <end position="254"/>
    </location>
</feature>